<comment type="caution">
    <text evidence="1">The sequence shown here is derived from an EMBL/GenBank/DDBJ whole genome shotgun (WGS) entry which is preliminary data.</text>
</comment>
<organism evidence="1 2">
    <name type="scientific">Xenoophorus captivus</name>
    <dbReference type="NCBI Taxonomy" id="1517983"/>
    <lineage>
        <taxon>Eukaryota</taxon>
        <taxon>Metazoa</taxon>
        <taxon>Chordata</taxon>
        <taxon>Craniata</taxon>
        <taxon>Vertebrata</taxon>
        <taxon>Euteleostomi</taxon>
        <taxon>Actinopterygii</taxon>
        <taxon>Neopterygii</taxon>
        <taxon>Teleostei</taxon>
        <taxon>Neoteleostei</taxon>
        <taxon>Acanthomorphata</taxon>
        <taxon>Ovalentaria</taxon>
        <taxon>Atherinomorphae</taxon>
        <taxon>Cyprinodontiformes</taxon>
        <taxon>Goodeidae</taxon>
        <taxon>Xenoophorus</taxon>
    </lineage>
</organism>
<proteinExistence type="predicted"/>
<evidence type="ECO:0000313" key="1">
    <source>
        <dbReference type="EMBL" id="MEQ2192394.1"/>
    </source>
</evidence>
<dbReference type="Proteomes" id="UP001434883">
    <property type="component" value="Unassembled WGS sequence"/>
</dbReference>
<protein>
    <submittedName>
        <fullName evidence="1">Uncharacterized protein</fullName>
    </submittedName>
</protein>
<dbReference type="EMBL" id="JAHRIN010002374">
    <property type="protein sequence ID" value="MEQ2192394.1"/>
    <property type="molecule type" value="Genomic_DNA"/>
</dbReference>
<name>A0ABV0Q9B2_9TELE</name>
<keyword evidence="2" id="KW-1185">Reference proteome</keyword>
<reference evidence="1 2" key="1">
    <citation type="submission" date="2021-06" db="EMBL/GenBank/DDBJ databases">
        <authorList>
            <person name="Palmer J.M."/>
        </authorList>
    </citation>
    <scope>NUCLEOTIDE SEQUENCE [LARGE SCALE GENOMIC DNA]</scope>
    <source>
        <strain evidence="1 2">XC_2019</strain>
        <tissue evidence="1">Muscle</tissue>
    </source>
</reference>
<sequence length="140" mass="15914">MLRTQEVNRRPSVDDQGGPLLVLVSSVLYRSETIGDYCRKACHSAEAWHIGSGASLFFLLLSWPGGGRDTPEERSGPGMPPDQLCADARSKLWTDQCNRRRYCKWGLSRGSQLDRFRMKRFLGLEKRPKLCKLLLNQTES</sequence>
<evidence type="ECO:0000313" key="2">
    <source>
        <dbReference type="Proteomes" id="UP001434883"/>
    </source>
</evidence>
<gene>
    <name evidence="1" type="ORF">XENOCAPTIV_011019</name>
</gene>
<accession>A0ABV0Q9B2</accession>